<dbReference type="Proteomes" id="UP000252731">
    <property type="component" value="Unassembled WGS sequence"/>
</dbReference>
<dbReference type="OrthoDB" id="235784at2"/>
<evidence type="ECO:0000313" key="2">
    <source>
        <dbReference type="EMBL" id="RBP92892.1"/>
    </source>
</evidence>
<reference evidence="2 3" key="1">
    <citation type="submission" date="2018-06" db="EMBL/GenBank/DDBJ databases">
        <title>Freshwater and sediment microbial communities from various areas in North America, analyzing microbe dynamics in response to fracking.</title>
        <authorList>
            <person name="Lamendella R."/>
        </authorList>
    </citation>
    <scope>NUCLEOTIDE SEQUENCE [LARGE SCALE GENOMIC DNA]</scope>
    <source>
        <strain evidence="2 3">14_TX</strain>
    </source>
</reference>
<dbReference type="PANTHER" id="PTHR23131">
    <property type="entry name" value="ENDORIBONUCLEASE LACTB2"/>
    <property type="match status" value="1"/>
</dbReference>
<feature type="domain" description="Metallo-beta-lactamase" evidence="1">
    <location>
        <begin position="41"/>
        <end position="210"/>
    </location>
</feature>
<evidence type="ECO:0000313" key="3">
    <source>
        <dbReference type="Proteomes" id="UP000252731"/>
    </source>
</evidence>
<gene>
    <name evidence="2" type="ORF">DFO70_10621</name>
</gene>
<keyword evidence="3" id="KW-1185">Reference proteome</keyword>
<dbReference type="SUPFAM" id="SSF56281">
    <property type="entry name" value="Metallo-hydrolase/oxidoreductase"/>
    <property type="match status" value="1"/>
</dbReference>
<accession>A0A366JUP5</accession>
<proteinExistence type="predicted"/>
<dbReference type="GO" id="GO:0016787">
    <property type="term" value="F:hydrolase activity"/>
    <property type="evidence" value="ECO:0007669"/>
    <property type="project" value="UniProtKB-KW"/>
</dbReference>
<organism evidence="2 3">
    <name type="scientific">Cytobacillus firmus</name>
    <name type="common">Bacillus firmus</name>
    <dbReference type="NCBI Taxonomy" id="1399"/>
    <lineage>
        <taxon>Bacteria</taxon>
        <taxon>Bacillati</taxon>
        <taxon>Bacillota</taxon>
        <taxon>Bacilli</taxon>
        <taxon>Bacillales</taxon>
        <taxon>Bacillaceae</taxon>
        <taxon>Cytobacillus</taxon>
    </lineage>
</organism>
<dbReference type="AlphaFoldDB" id="A0A366JUP5"/>
<dbReference type="Gene3D" id="3.60.15.10">
    <property type="entry name" value="Ribonuclease Z/Hydroxyacylglutathione hydrolase-like"/>
    <property type="match status" value="1"/>
</dbReference>
<keyword evidence="2" id="KW-0378">Hydrolase</keyword>
<dbReference type="STRING" id="1399.VL14_09695"/>
<protein>
    <submittedName>
        <fullName evidence="2">Glyoxylase-like metal-dependent hydrolase (Beta-lactamase superfamily II)</fullName>
    </submittedName>
</protein>
<sequence length="285" mass="32548">MTLISGRELIVLFAKKKASTGVKNGVSYLNGQIKFQGVSLNVYSYLTDGVLIDTGAQSLHTFFQPFMDEGDFDQVMITHFHEDHTGCAAYAEKTKKLPIFLNKKSIRSCAKRADYPLYRQLFWGRRKPFQAQAIPDSFSSRKAQWDVIDTPGHAFDHKSFLNRENGQLFTGDLFVSEKTKVVLAEESIPEIIRSLERVLTYDFEDVFCSHAGYVEDGRAALQRKRDYLLSIQDDVFALHKEGNSAEAIRQKLFPKKYPIVKFSGGEWDSRHIVTSILNECQMLNR</sequence>
<evidence type="ECO:0000259" key="1">
    <source>
        <dbReference type="SMART" id="SM00849"/>
    </source>
</evidence>
<dbReference type="SMART" id="SM00849">
    <property type="entry name" value="Lactamase_B"/>
    <property type="match status" value="1"/>
</dbReference>
<dbReference type="InterPro" id="IPR036866">
    <property type="entry name" value="RibonucZ/Hydroxyglut_hydro"/>
</dbReference>
<name>A0A366JUP5_CYTFI</name>
<dbReference type="InterPro" id="IPR050662">
    <property type="entry name" value="Sec-metab_biosynth-thioest"/>
</dbReference>
<comment type="caution">
    <text evidence="2">The sequence shown here is derived from an EMBL/GenBank/DDBJ whole genome shotgun (WGS) entry which is preliminary data.</text>
</comment>
<dbReference type="RefSeq" id="WP_113882885.1">
    <property type="nucleotide sequence ID" value="NZ_QNSF01000006.1"/>
</dbReference>
<dbReference type="InterPro" id="IPR001279">
    <property type="entry name" value="Metallo-B-lactamas"/>
</dbReference>
<dbReference type="EMBL" id="QNSF01000006">
    <property type="protein sequence ID" value="RBP92892.1"/>
    <property type="molecule type" value="Genomic_DNA"/>
</dbReference>
<dbReference type="Pfam" id="PF00753">
    <property type="entry name" value="Lactamase_B"/>
    <property type="match status" value="1"/>
</dbReference>